<dbReference type="Pfam" id="PF04101">
    <property type="entry name" value="Glyco_tran_28_C"/>
    <property type="match status" value="1"/>
</dbReference>
<evidence type="ECO:0000256" key="1">
    <source>
        <dbReference type="SAM" id="MobiDB-lite"/>
    </source>
</evidence>
<evidence type="ECO:0000259" key="2">
    <source>
        <dbReference type="Pfam" id="PF04101"/>
    </source>
</evidence>
<feature type="compositionally biased region" description="Low complexity" evidence="1">
    <location>
        <begin position="1"/>
        <end position="16"/>
    </location>
</feature>
<dbReference type="GO" id="GO:0016758">
    <property type="term" value="F:hexosyltransferase activity"/>
    <property type="evidence" value="ECO:0007669"/>
    <property type="project" value="InterPro"/>
</dbReference>
<dbReference type="Gene3D" id="3.40.50.2000">
    <property type="entry name" value="Glycogen Phosphorylase B"/>
    <property type="match status" value="1"/>
</dbReference>
<evidence type="ECO:0000313" key="4">
    <source>
        <dbReference type="Proteomes" id="UP000198217"/>
    </source>
</evidence>
<dbReference type="EMBL" id="LT607750">
    <property type="protein sequence ID" value="SCG60370.1"/>
    <property type="molecule type" value="Genomic_DNA"/>
</dbReference>
<keyword evidence="4" id="KW-1185">Reference proteome</keyword>
<protein>
    <submittedName>
        <fullName evidence="3">UDP-N-acetylglucosamine transferase subunit ALG13</fullName>
    </submittedName>
</protein>
<dbReference type="InterPro" id="IPR007235">
    <property type="entry name" value="Glyco_trans_28_C"/>
</dbReference>
<sequence>MSGAADAAPARRLAPGPAEPRPARPVGRVEPAHPVPRPRDPAEVARIHLLVAVGTDRHPFDRLVDWLCEWHAEVADRVDLTVQHGHTRAPVRPDAVPFLCHDALQAAMAGSDLVVCHGGPATILEARRHGHLPIVVPRDPAHGEHVDDHQQLFCRRLGAAGMVALCESREALRGALGSGLADPDRFAISVDAAADAQRAAVRRVGQIVEDLVAASARRRSRAWWWAWTRPGREGTRR</sequence>
<accession>A0A1C5IPU1</accession>
<evidence type="ECO:0000313" key="3">
    <source>
        <dbReference type="EMBL" id="SCG60370.1"/>
    </source>
</evidence>
<dbReference type="SUPFAM" id="SSF53756">
    <property type="entry name" value="UDP-Glycosyltransferase/glycogen phosphorylase"/>
    <property type="match status" value="1"/>
</dbReference>
<feature type="domain" description="Glycosyl transferase family 28 C-terminal" evidence="2">
    <location>
        <begin position="98"/>
        <end position="185"/>
    </location>
</feature>
<keyword evidence="3" id="KW-0808">Transferase</keyword>
<organism evidence="3 4">
    <name type="scientific">Micromonospora echinaurantiaca</name>
    <dbReference type="NCBI Taxonomy" id="47857"/>
    <lineage>
        <taxon>Bacteria</taxon>
        <taxon>Bacillati</taxon>
        <taxon>Actinomycetota</taxon>
        <taxon>Actinomycetes</taxon>
        <taxon>Micromonosporales</taxon>
        <taxon>Micromonosporaceae</taxon>
        <taxon>Micromonospora</taxon>
    </lineage>
</organism>
<gene>
    <name evidence="3" type="ORF">GA0070609_3621</name>
</gene>
<proteinExistence type="predicted"/>
<dbReference type="AlphaFoldDB" id="A0A1C5IPU1"/>
<feature type="region of interest" description="Disordered" evidence="1">
    <location>
        <begin position="1"/>
        <end position="40"/>
    </location>
</feature>
<dbReference type="Proteomes" id="UP000198217">
    <property type="component" value="Chromosome I"/>
</dbReference>
<reference evidence="3 4" key="1">
    <citation type="submission" date="2016-06" db="EMBL/GenBank/DDBJ databases">
        <authorList>
            <person name="Kjaerup R.B."/>
            <person name="Dalgaard T.S."/>
            <person name="Juul-Madsen H.R."/>
        </authorList>
    </citation>
    <scope>NUCLEOTIDE SEQUENCE [LARGE SCALE GENOMIC DNA]</scope>
    <source>
        <strain evidence="3 4">DSM 43904</strain>
    </source>
</reference>
<name>A0A1C5IPU1_9ACTN</name>